<dbReference type="AlphaFoldDB" id="A0A6J5TFQ2"/>
<accession>A0A6J5TFQ2</accession>
<evidence type="ECO:0000313" key="2">
    <source>
        <dbReference type="Proteomes" id="UP000507222"/>
    </source>
</evidence>
<sequence length="131" mass="15368">MFHRWHVVNNTFRAESILIALPNGKASPTSFGCPERLWQIWVCDLPFGQTTYSRASNQHGGATELHGCFEHWSWCRTRIEPVPNDFPNFERVDIFSILNSIFWFRKSQRSASGELERFWRSELAHPCPTER</sequence>
<proteinExistence type="predicted"/>
<name>A0A6J5TFQ2_PRUAR</name>
<evidence type="ECO:0000313" key="1">
    <source>
        <dbReference type="EMBL" id="CAB4262750.1"/>
    </source>
</evidence>
<protein>
    <submittedName>
        <fullName evidence="1">Uncharacterized protein</fullName>
    </submittedName>
</protein>
<organism evidence="1 2">
    <name type="scientific">Prunus armeniaca</name>
    <name type="common">Apricot</name>
    <name type="synonym">Armeniaca vulgaris</name>
    <dbReference type="NCBI Taxonomy" id="36596"/>
    <lineage>
        <taxon>Eukaryota</taxon>
        <taxon>Viridiplantae</taxon>
        <taxon>Streptophyta</taxon>
        <taxon>Embryophyta</taxon>
        <taxon>Tracheophyta</taxon>
        <taxon>Spermatophyta</taxon>
        <taxon>Magnoliopsida</taxon>
        <taxon>eudicotyledons</taxon>
        <taxon>Gunneridae</taxon>
        <taxon>Pentapetalae</taxon>
        <taxon>rosids</taxon>
        <taxon>fabids</taxon>
        <taxon>Rosales</taxon>
        <taxon>Rosaceae</taxon>
        <taxon>Amygdaloideae</taxon>
        <taxon>Amygdaleae</taxon>
        <taxon>Prunus</taxon>
    </lineage>
</organism>
<dbReference type="Proteomes" id="UP000507222">
    <property type="component" value="Unassembled WGS sequence"/>
</dbReference>
<gene>
    <name evidence="1" type="ORF">CURHAP_LOCUS2146</name>
</gene>
<reference evidence="1 2" key="1">
    <citation type="submission" date="2020-05" db="EMBL/GenBank/DDBJ databases">
        <authorList>
            <person name="Campoy J."/>
            <person name="Schneeberger K."/>
            <person name="Spophaly S."/>
        </authorList>
    </citation>
    <scope>NUCLEOTIDE SEQUENCE [LARGE SCALE GENOMIC DNA]</scope>
    <source>
        <strain evidence="1">PruArmRojPasFocal</strain>
    </source>
</reference>
<dbReference type="EMBL" id="CAEKDK010000001">
    <property type="protein sequence ID" value="CAB4262750.1"/>
    <property type="molecule type" value="Genomic_DNA"/>
</dbReference>